<comment type="subcellular location">
    <subcellularLocation>
        <location evidence="1">Nucleus</location>
    </subcellularLocation>
</comment>
<feature type="region of interest" description="Disordered" evidence="4">
    <location>
        <begin position="312"/>
        <end position="350"/>
    </location>
</feature>
<dbReference type="PROSITE" id="PS00555">
    <property type="entry name" value="ICOSAH_VIR_COAT_S"/>
    <property type="match status" value="1"/>
</dbReference>
<dbReference type="AlphaFoldDB" id="A0A427XPZ4"/>
<dbReference type="Pfam" id="PF00622">
    <property type="entry name" value="SPRY"/>
    <property type="match status" value="1"/>
</dbReference>
<dbReference type="InterPro" id="IPR013320">
    <property type="entry name" value="ConA-like_dom_sf"/>
</dbReference>
<dbReference type="Gene3D" id="2.60.120.920">
    <property type="match status" value="1"/>
</dbReference>
<dbReference type="CDD" id="cd12872">
    <property type="entry name" value="SPRY_Ash2"/>
    <property type="match status" value="1"/>
</dbReference>
<feature type="compositionally biased region" description="Low complexity" evidence="4">
    <location>
        <begin position="578"/>
        <end position="590"/>
    </location>
</feature>
<dbReference type="SUPFAM" id="SSF49899">
    <property type="entry name" value="Concanavalin A-like lectins/glucanases"/>
    <property type="match status" value="1"/>
</dbReference>
<feature type="region of interest" description="Disordered" evidence="4">
    <location>
        <begin position="467"/>
        <end position="628"/>
    </location>
</feature>
<evidence type="ECO:0000313" key="6">
    <source>
        <dbReference type="EMBL" id="RSH80905.1"/>
    </source>
</evidence>
<feature type="compositionally biased region" description="Basic and acidic residues" evidence="4">
    <location>
        <begin position="532"/>
        <end position="552"/>
    </location>
</feature>
<feature type="compositionally biased region" description="Gly residues" evidence="4">
    <location>
        <begin position="490"/>
        <end position="500"/>
    </location>
</feature>
<name>A0A427XPZ4_9TREE</name>
<dbReference type="GO" id="GO:0000976">
    <property type="term" value="F:transcription cis-regulatory region binding"/>
    <property type="evidence" value="ECO:0007669"/>
    <property type="project" value="TreeGrafter"/>
</dbReference>
<dbReference type="SMART" id="SM00449">
    <property type="entry name" value="SPRY"/>
    <property type="match status" value="1"/>
</dbReference>
<keyword evidence="7" id="KW-1185">Reference proteome</keyword>
<dbReference type="Proteomes" id="UP000279236">
    <property type="component" value="Unassembled WGS sequence"/>
</dbReference>
<dbReference type="RefSeq" id="XP_028475624.1">
    <property type="nucleotide sequence ID" value="XM_028623650.1"/>
</dbReference>
<comment type="caution">
    <text evidence="6">The sequence shown here is derived from an EMBL/GenBank/DDBJ whole genome shotgun (WGS) entry which is preliminary data.</text>
</comment>
<feature type="compositionally biased region" description="Basic and acidic residues" evidence="4">
    <location>
        <begin position="31"/>
        <end position="56"/>
    </location>
</feature>
<dbReference type="InterPro" id="IPR001870">
    <property type="entry name" value="B30.2/SPRY"/>
</dbReference>
<dbReference type="PROSITE" id="PS50188">
    <property type="entry name" value="B302_SPRY"/>
    <property type="match status" value="1"/>
</dbReference>
<dbReference type="InterPro" id="IPR043136">
    <property type="entry name" value="B30.2/SPRY_sf"/>
</dbReference>
<evidence type="ECO:0000256" key="1">
    <source>
        <dbReference type="ARBA" id="ARBA00004123"/>
    </source>
</evidence>
<evidence type="ECO:0000256" key="2">
    <source>
        <dbReference type="ARBA" id="ARBA00023242"/>
    </source>
</evidence>
<comment type="similarity">
    <text evidence="3">Belongs to the cclA family.</text>
</comment>
<evidence type="ECO:0000256" key="4">
    <source>
        <dbReference type="SAM" id="MobiDB-lite"/>
    </source>
</evidence>
<dbReference type="PANTHER" id="PTHR10598">
    <property type="entry name" value="SET1/ASH2 HISTONE METHYLTRANSFERASE COMPLEX SUBUNIT ASH2"/>
    <property type="match status" value="1"/>
</dbReference>
<dbReference type="EMBL" id="RSCE01000007">
    <property type="protein sequence ID" value="RSH80905.1"/>
    <property type="molecule type" value="Genomic_DNA"/>
</dbReference>
<evidence type="ECO:0000313" key="7">
    <source>
        <dbReference type="Proteomes" id="UP000279236"/>
    </source>
</evidence>
<keyword evidence="2" id="KW-0539">Nucleus</keyword>
<reference evidence="6 7" key="1">
    <citation type="submission" date="2018-11" db="EMBL/GenBank/DDBJ databases">
        <title>Genome sequence of Apiotrichum porosum DSM 27194.</title>
        <authorList>
            <person name="Aliyu H."/>
            <person name="Gorte O."/>
            <person name="Ochsenreither K."/>
        </authorList>
    </citation>
    <scope>NUCLEOTIDE SEQUENCE [LARGE SCALE GENOMIC DNA]</scope>
    <source>
        <strain evidence="6 7">DSM 27194</strain>
    </source>
</reference>
<feature type="compositionally biased region" description="Low complexity" evidence="4">
    <location>
        <begin position="501"/>
        <end position="515"/>
    </location>
</feature>
<feature type="compositionally biased region" description="Basic and acidic residues" evidence="4">
    <location>
        <begin position="467"/>
        <end position="477"/>
    </location>
</feature>
<dbReference type="GeneID" id="39592876"/>
<dbReference type="GO" id="GO:0048188">
    <property type="term" value="C:Set1C/COMPASS complex"/>
    <property type="evidence" value="ECO:0007669"/>
    <property type="project" value="InterPro"/>
</dbReference>
<feature type="compositionally biased region" description="Basic and acidic residues" evidence="4">
    <location>
        <begin position="618"/>
        <end position="628"/>
    </location>
</feature>
<feature type="domain" description="B30.2/SPRY" evidence="5">
    <location>
        <begin position="121"/>
        <end position="321"/>
    </location>
</feature>
<protein>
    <recommendedName>
        <fullName evidence="5">B30.2/SPRY domain-containing protein</fullName>
    </recommendedName>
</protein>
<evidence type="ECO:0000256" key="3">
    <source>
        <dbReference type="ARBA" id="ARBA00038149"/>
    </source>
</evidence>
<feature type="compositionally biased region" description="Low complexity" evidence="4">
    <location>
        <begin position="8"/>
        <end position="23"/>
    </location>
</feature>
<accession>A0A427XPZ4</accession>
<organism evidence="6 7">
    <name type="scientific">Apiotrichum porosum</name>
    <dbReference type="NCBI Taxonomy" id="105984"/>
    <lineage>
        <taxon>Eukaryota</taxon>
        <taxon>Fungi</taxon>
        <taxon>Dikarya</taxon>
        <taxon>Basidiomycota</taxon>
        <taxon>Agaricomycotina</taxon>
        <taxon>Tremellomycetes</taxon>
        <taxon>Trichosporonales</taxon>
        <taxon>Trichosporonaceae</taxon>
        <taxon>Apiotrichum</taxon>
    </lineage>
</organism>
<proteinExistence type="inferred from homology"/>
<dbReference type="InterPro" id="IPR003877">
    <property type="entry name" value="SPRY_dom"/>
</dbReference>
<dbReference type="STRING" id="105984.A0A427XPZ4"/>
<evidence type="ECO:0000259" key="5">
    <source>
        <dbReference type="PROSITE" id="PS50188"/>
    </source>
</evidence>
<feature type="region of interest" description="Disordered" evidence="4">
    <location>
        <begin position="1"/>
        <end position="87"/>
    </location>
</feature>
<dbReference type="OrthoDB" id="10266026at2759"/>
<dbReference type="InterPro" id="IPR037353">
    <property type="entry name" value="ASH2"/>
</dbReference>
<sequence length="628" mass="66689">MVKKRRASGSASSTSTPGPGFPSEEPSARASPDDSAPRRSELDHDARDDGGGERGRAGASASAGTTPAPRGEERTVAKPGTVVVGSGDGTNWGDECFLYTDLPMNRQGYRYVPCAPSPNVSPNPQLPFHRTLPGPPPAAPVALSFLDRSAFLRVAQDGRTCTTDRGYRSGRGSVAVREGTWYYEATIVRSDGASGGGRGSAGDAGNPHVRIGWGRREAGLDAPVGADAYGYAIRDVGGEKVHISRAKSYGRTFATGDVVGCLISLPPRTEPVDEEDVAYVRRWRIPLRYRGQLYFEMDEYPVTKEMEALVNREGKPPPAPAAVEDIKPSEPKKKMKKGAGSSAAEPPTRPVARTLHKLPGSYVSFFLNGEPLGTAFEDLYDFLPLPPLPGQRKKYTHAYEREREAYQYHDDGTLGYFPMVSCFGRGKVHLNFGPDFASPLPEGARPMCERWDTFRAEELVYDERDEAASAEKMRRDMASAAAPPPSATGVGAGAAPGSGAGTATPGATGTPPTSKRPSKKKKKATPAPGDATPRERDATGTPAAEHEYEHENGPGGSSPFRARSTPFEGYETASAYDAGATPAASSPPAGMDVDDVVDVKQEVNEDTGAEGAAAAAAKAEDENEGVRW</sequence>
<dbReference type="PANTHER" id="PTHR10598:SF0">
    <property type="entry name" value="SET1_ASH2 HISTONE METHYLTRANSFERASE COMPLEX SUBUNIT ASH2"/>
    <property type="match status" value="1"/>
</dbReference>
<feature type="compositionally biased region" description="Low complexity" evidence="4">
    <location>
        <begin position="57"/>
        <end position="69"/>
    </location>
</feature>
<gene>
    <name evidence="6" type="ORF">EHS24_008333</name>
</gene>